<dbReference type="GO" id="GO:0043565">
    <property type="term" value="F:sequence-specific DNA binding"/>
    <property type="evidence" value="ECO:0007669"/>
    <property type="project" value="TreeGrafter"/>
</dbReference>
<dbReference type="PROSITE" id="PS50931">
    <property type="entry name" value="HTH_LYSR"/>
    <property type="match status" value="1"/>
</dbReference>
<gene>
    <name evidence="6" type="ORF">P775_23375</name>
</gene>
<dbReference type="InterPro" id="IPR036390">
    <property type="entry name" value="WH_DNA-bd_sf"/>
</dbReference>
<protein>
    <recommendedName>
        <fullName evidence="5">HTH lysR-type domain-containing protein</fullName>
    </recommendedName>
</protein>
<evidence type="ECO:0000313" key="7">
    <source>
        <dbReference type="Proteomes" id="UP000231259"/>
    </source>
</evidence>
<dbReference type="AlphaFoldDB" id="A0A2G8R863"/>
<dbReference type="SUPFAM" id="SSF46785">
    <property type="entry name" value="Winged helix' DNA-binding domain"/>
    <property type="match status" value="1"/>
</dbReference>
<evidence type="ECO:0000256" key="3">
    <source>
        <dbReference type="ARBA" id="ARBA00023125"/>
    </source>
</evidence>
<comment type="caution">
    <text evidence="6">The sequence shown here is derived from an EMBL/GenBank/DDBJ whole genome shotgun (WGS) entry which is preliminary data.</text>
</comment>
<dbReference type="Pfam" id="PF00126">
    <property type="entry name" value="HTH_1"/>
    <property type="match status" value="1"/>
</dbReference>
<dbReference type="Proteomes" id="UP000231259">
    <property type="component" value="Unassembled WGS sequence"/>
</dbReference>
<accession>A0A2G8R863</accession>
<dbReference type="SUPFAM" id="SSF53850">
    <property type="entry name" value="Periplasmic binding protein-like II"/>
    <property type="match status" value="1"/>
</dbReference>
<proteinExistence type="inferred from homology"/>
<dbReference type="RefSeq" id="WP_099913055.1">
    <property type="nucleotide sequence ID" value="NZ_AWWI01000158.1"/>
</dbReference>
<reference evidence="6 7" key="1">
    <citation type="submission" date="2013-09" db="EMBL/GenBank/DDBJ databases">
        <title>Genome sequencing of Phaeobacter antarcticus sp. nov. SM1211.</title>
        <authorList>
            <person name="Zhang X.-Y."/>
            <person name="Liu C."/>
            <person name="Chen X.-L."/>
            <person name="Xie B.-B."/>
            <person name="Qin Q.-L."/>
            <person name="Rong J.-C."/>
            <person name="Zhang Y.-Z."/>
        </authorList>
    </citation>
    <scope>NUCLEOTIDE SEQUENCE [LARGE SCALE GENOMIC DNA]</scope>
    <source>
        <strain evidence="6 7">SM1211</strain>
    </source>
</reference>
<evidence type="ECO:0000256" key="1">
    <source>
        <dbReference type="ARBA" id="ARBA00009437"/>
    </source>
</evidence>
<keyword evidence="3" id="KW-0238">DNA-binding</keyword>
<feature type="domain" description="HTH lysR-type" evidence="5">
    <location>
        <begin position="1"/>
        <end position="58"/>
    </location>
</feature>
<comment type="similarity">
    <text evidence="1">Belongs to the LysR transcriptional regulatory family.</text>
</comment>
<dbReference type="Pfam" id="PF03466">
    <property type="entry name" value="LysR_substrate"/>
    <property type="match status" value="1"/>
</dbReference>
<keyword evidence="4" id="KW-0804">Transcription</keyword>
<evidence type="ECO:0000313" key="6">
    <source>
        <dbReference type="EMBL" id="PIL17719.1"/>
    </source>
</evidence>
<dbReference type="PRINTS" id="PR00039">
    <property type="entry name" value="HTHLYSR"/>
</dbReference>
<keyword evidence="7" id="KW-1185">Reference proteome</keyword>
<evidence type="ECO:0000256" key="4">
    <source>
        <dbReference type="ARBA" id="ARBA00023163"/>
    </source>
</evidence>
<dbReference type="InterPro" id="IPR005119">
    <property type="entry name" value="LysR_subst-bd"/>
</dbReference>
<dbReference type="InterPro" id="IPR036388">
    <property type="entry name" value="WH-like_DNA-bd_sf"/>
</dbReference>
<dbReference type="Gene3D" id="3.40.190.290">
    <property type="match status" value="1"/>
</dbReference>
<name>A0A2G8R863_9RHOB</name>
<dbReference type="InterPro" id="IPR000847">
    <property type="entry name" value="LysR_HTH_N"/>
</dbReference>
<dbReference type="GO" id="GO:0010628">
    <property type="term" value="P:positive regulation of gene expression"/>
    <property type="evidence" value="ECO:0007669"/>
    <property type="project" value="TreeGrafter"/>
</dbReference>
<evidence type="ECO:0000259" key="5">
    <source>
        <dbReference type="PROSITE" id="PS50931"/>
    </source>
</evidence>
<dbReference type="GO" id="GO:0003700">
    <property type="term" value="F:DNA-binding transcription factor activity"/>
    <property type="evidence" value="ECO:0007669"/>
    <property type="project" value="InterPro"/>
</dbReference>
<evidence type="ECO:0000256" key="2">
    <source>
        <dbReference type="ARBA" id="ARBA00023015"/>
    </source>
</evidence>
<organism evidence="6 7">
    <name type="scientific">Puniceibacterium antarcticum</name>
    <dbReference type="NCBI Taxonomy" id="1206336"/>
    <lineage>
        <taxon>Bacteria</taxon>
        <taxon>Pseudomonadati</taxon>
        <taxon>Pseudomonadota</taxon>
        <taxon>Alphaproteobacteria</taxon>
        <taxon>Rhodobacterales</taxon>
        <taxon>Paracoccaceae</taxon>
        <taxon>Puniceibacterium</taxon>
    </lineage>
</organism>
<dbReference type="PANTHER" id="PTHR30427">
    <property type="entry name" value="TRANSCRIPTIONAL ACTIVATOR PROTEIN LYSR"/>
    <property type="match status" value="1"/>
</dbReference>
<dbReference type="OrthoDB" id="7260751at2"/>
<dbReference type="EMBL" id="AWWI01000158">
    <property type="protein sequence ID" value="PIL17719.1"/>
    <property type="molecule type" value="Genomic_DNA"/>
</dbReference>
<keyword evidence="2" id="KW-0805">Transcription regulation</keyword>
<dbReference type="Gene3D" id="1.10.10.10">
    <property type="entry name" value="Winged helix-like DNA-binding domain superfamily/Winged helix DNA-binding domain"/>
    <property type="match status" value="1"/>
</dbReference>
<sequence length="296" mass="33149">MNVRYLEIFRAVMETGSTSAAAELLRISQPAVSNQLRLLESQIGLELFDRRSRRLVPTREAQLIYEKSKIFFLALQSLDTFSEQLRRGARGQLNFVCSPSLTNGCIHEAIRRFHLDRPDVTLKLDSPSNERIIAMILAEMTEFGLTITPLEHPSLISTLLAKLPIYCVVPKNDALSKRTTIRPGDLVGKKLISYPKHSEIGRIIDSVLPSSVRSVEPFVEVRYISMALRVAEATEGIALVDGHTARSANTDLVTVHPIETEQYLPLVATQLKGQKLSLIAESFIEEYVKVTRLPLN</sequence>
<dbReference type="PANTHER" id="PTHR30427:SF1">
    <property type="entry name" value="TRANSCRIPTIONAL ACTIVATOR PROTEIN LYSR"/>
    <property type="match status" value="1"/>
</dbReference>